<dbReference type="GO" id="GO:0016579">
    <property type="term" value="P:protein deubiquitination"/>
    <property type="evidence" value="ECO:0007669"/>
    <property type="project" value="InterPro"/>
</dbReference>
<dbReference type="InterPro" id="IPR018200">
    <property type="entry name" value="USP_CS"/>
</dbReference>
<dbReference type="Pfam" id="PF12030">
    <property type="entry name" value="DUF3517"/>
    <property type="match status" value="1"/>
</dbReference>
<dbReference type="SUPFAM" id="SSF48371">
    <property type="entry name" value="ARM repeat"/>
    <property type="match status" value="1"/>
</dbReference>
<dbReference type="InterPro" id="IPR021905">
    <property type="entry name" value="DUF3517"/>
</dbReference>
<feature type="compositionally biased region" description="Acidic residues" evidence="1">
    <location>
        <begin position="143"/>
        <end position="153"/>
    </location>
</feature>
<dbReference type="InterPro" id="IPR038765">
    <property type="entry name" value="Papain-like_cys_pep_sf"/>
</dbReference>
<evidence type="ECO:0000313" key="4">
    <source>
        <dbReference type="Proteomes" id="UP001244011"/>
    </source>
</evidence>
<keyword evidence="4" id="KW-1185">Reference proteome</keyword>
<feature type="region of interest" description="Disordered" evidence="1">
    <location>
        <begin position="1"/>
        <end position="205"/>
    </location>
</feature>
<dbReference type="InterPro" id="IPR028889">
    <property type="entry name" value="USP"/>
</dbReference>
<reference evidence="3" key="1">
    <citation type="submission" date="2023-06" db="EMBL/GenBank/DDBJ databases">
        <title>Genome-scale phylogeny and comparative genomics of the fungal order Sordariales.</title>
        <authorList>
            <consortium name="Lawrence Berkeley National Laboratory"/>
            <person name="Hensen N."/>
            <person name="Bonometti L."/>
            <person name="Westerberg I."/>
            <person name="Brannstrom I.O."/>
            <person name="Guillou S."/>
            <person name="Cros-Aarteil S."/>
            <person name="Calhoun S."/>
            <person name="Haridas S."/>
            <person name="Kuo A."/>
            <person name="Mondo S."/>
            <person name="Pangilinan J."/>
            <person name="Riley R."/>
            <person name="Labutti K."/>
            <person name="Andreopoulos B."/>
            <person name="Lipzen A."/>
            <person name="Chen C."/>
            <person name="Yanf M."/>
            <person name="Daum C."/>
            <person name="Ng V."/>
            <person name="Clum A."/>
            <person name="Steindorff A."/>
            <person name="Ohm R."/>
            <person name="Martin F."/>
            <person name="Silar P."/>
            <person name="Natvig D."/>
            <person name="Lalanne C."/>
            <person name="Gautier V."/>
            <person name="Ament-Velasquez S.L."/>
            <person name="Kruys A."/>
            <person name="Hutchinson M.I."/>
            <person name="Powell A.J."/>
            <person name="Barry K."/>
            <person name="Miller A.N."/>
            <person name="Grigoriev I.V."/>
            <person name="Debuchy R."/>
            <person name="Gladieux P."/>
            <person name="Thoren M.H."/>
            <person name="Johannesson H."/>
        </authorList>
    </citation>
    <scope>NUCLEOTIDE SEQUENCE</scope>
    <source>
        <strain evidence="3">8032-3</strain>
    </source>
</reference>
<accession>A0AAJ0FEP8</accession>
<dbReference type="PANTHER" id="PTHR24006">
    <property type="entry name" value="UBIQUITIN CARBOXYL-TERMINAL HYDROLASE"/>
    <property type="match status" value="1"/>
</dbReference>
<dbReference type="GO" id="GO:0005634">
    <property type="term" value="C:nucleus"/>
    <property type="evidence" value="ECO:0007669"/>
    <property type="project" value="TreeGrafter"/>
</dbReference>
<feature type="compositionally biased region" description="Low complexity" evidence="1">
    <location>
        <begin position="46"/>
        <end position="57"/>
    </location>
</feature>
<sequence>MDEASSPAQSRERAVSSEPCSTRPNPFDDSDISSRKRRRTSLSGASRSRSVDSITSSHEGGRTRAESEGGQDDDPTTMKVDTDPTTPQTPEQKPADSQPPSEARSSRVTINVRTPSRPLETIPSSPPSATNSALPLVVSVSPDADDADDDDDDHDVKISVEESEVEMAHADAAADTAASSSSGASSPPLEVISVDHDDDTDLDGPHPQVTLLQDDEAADIPDDPTVELPFHDAAETYTETITRLAPYMPTHDLVSKNMTDWIQKYLYYARKAGHRMALESYFAHRSLWQTFPDLVIFMINRRAPYPRNPALRTDIFTFYKWFAKLAAYFVELDVKWLRASSTDPPRISDLASPYYAHALSLLTRREESSLHANHLHNGESDWSYAEEVMEILAAFQNYHPTQGASLAVLMKLAQMEVELIARYPKLTDNLGSICGLICNIMRESFRIYQDPADFSPQDVERARSNIARGYQFFNLMSGTLSHIIEKHVNHLSSDSALSQLTALADIYQMCLSTERVVPQVIIEEHRQDHPPIADHSVPEAMAYHWRFTVFSRLIMSSQMQLRVMAASSMSNELVAYWRKLNEPADESNASLLKYVADFLLRTGLVAYILGPTCHPEITMDSSNIIGFLLVSKTYTREHTDLLWQTVTSSQDPRVSDALIRMATRITNLFSYEDLIYLCEKLNSVAAEAFGPTLREFLDQILRCLPGKFLPEQTILDTPPYLLCVRLIRQSSVFGRESPVAHPDLLSFSTQKFRDVLINGPDSNGRREIYLDCLQDIAETSPTTLGSLCVISNMLRPTAPRELQILTAEHGFTRLLVDELEAAIPAARAARFPAVISGAHNIARKELIMAILVHQPSTVAKDLGPRLWDMLVGSGAACREDREAGWQILNHSLRRSPMENPFILTCFAEYLPNLPPECFCLGTLEFVRECVLPLVNDAGSILLDDDDDSSGRGGLEQLWRMILTAAPNTIEQQAIHTLVNDVYMDSRSILSFPHHRARKVHLAMVNRCLKQLSEAAVKLRAFSDGTTSGGDDEPMVLVASEQQVREQELLFVRSLAVLREFHRLHQAKAQFSAPDLRSLILDSPSKDVQGDSAELMYQSFDGDTQTEVKPLNIGRRNTAASLLVSLQKATGFSNYRIYYRGRPFVPQESEICKSLEDLQIHNGIILVKRESDVASTPARVRPGASAVEIEILGHFDELWGYLSMEENLAQEIYSFLIKLPPDDNILESIGSPGASHTEIFPLGQPLKSLYAVHVLGEHLASQRKALTAQPDDGHTAGGEAPFSRFLTGAMSLVVAAISDPEVVGRCPTPELQIDLSSALVDSFVRILQDPLLPASVSRFLDGSLLRRLVQILSSTMTADAPESATKHACLCLLGIFECCSRSPEFWKEFREHDQVPELVADLLLNNSRPAVRQHTAELIGKKIIESPELHAAAGEFREFFWPLVSRLVGPAMRQPHNSGELLSLALSILKLLRGSGSPIFDVQQLLADWGDLLLSYTTYEDVTQPDMIDVVANGLIRLLHCILSWEEYPVERHLLPPAGFARKLFWKHLFPPFEMDGRPDPVKPVLCHQSRGMLMDMIFFLIRDDPVQLRCLLDDLDQLVPIFDDESGDIYAYELLQQFERPKAIRAPCGYVGLKNLSNTCYLNSLFTQLFMNTGFRRFMLDTVVQDPEFSQSLLFQTQKIFGFMQESIRRSLNPDELVATIKTYEDTQIDIHNQMDVDEFYNLLFDRWEGQLSSAEAKRRFRSFYGGHLVQQVASKECDHISERLEPFSAIQCDIKGKSSLQDSLQAYVDGEIMEGDNKYKCSTCDRHVDAVKRACLKDIPDNLIFHLKRFDFNLRTLQRSKINDYFSFPSKFDMRPYTVEHLNNASEDRPADIFELVGVLVHSGTAESGHYYSYIRERPTSSDSEAWFEFNDDTVSPWDFGQMENACFGGSDFRPPFEGNGVVYDKTYSAYMLFYQRSSALRREQGLLRESGISSPLRVSLHQNLGQLIQRENTALLRRHCLYDPAQIRFVQMALHHMKTIAGEQCSESHKMEDKAIYMALSHLDQVASRTKEVPEFEVLLKRLGLYAQACSRCSFAIYGYFHAHNEVLRLMVQKNAEQLVRKGTSDLLIQALRVIKTRLPRHYGMPEDDEDELDGGALVLNGVIRMFSLLFEFFHLSIRSWQEVFGLMLSFVRLGPHERALFLEQPFFRSLIFILSADPNLELPQQFARMIATVSRRLATRPPSYESIIGLFDVLISALHMPFNERGEPILLDCLEHRLATAENIEGPFLFTRSESKLLHQDWAREMANIFVDKLIAINQNQAATHSIIASLMRCGRMMEGKILRTLKLAIGGQVAPGHQNAPYLQVASRVFCRMGTHADLVNALIAHVSQQCMCLQNNEGKAFFEFQRDVFDGPRENSGETPDEVLIIGLENLSDWVPGLLGYFDSTVVSDVEFFLQERVFRFGPSPDFGDSLEDSRRAEVLVRSARSLGIQCLAFLRDNYVSRRVNVGVQLVAAFERVIRECNKYYDIGGANEDDMTIEFIKLGQSVLEPLRRLTVEDPEEDGSGMFYSDSSSITSSVTAD</sequence>
<dbReference type="Gene3D" id="3.90.70.10">
    <property type="entry name" value="Cysteine proteinases"/>
    <property type="match status" value="1"/>
</dbReference>
<dbReference type="GeneID" id="85314808"/>
<protein>
    <recommendedName>
        <fullName evidence="2">USP domain-containing protein</fullName>
    </recommendedName>
</protein>
<dbReference type="GO" id="GO:0004843">
    <property type="term" value="F:cysteine-type deubiquitinase activity"/>
    <property type="evidence" value="ECO:0007669"/>
    <property type="project" value="InterPro"/>
</dbReference>
<dbReference type="InterPro" id="IPR001394">
    <property type="entry name" value="Peptidase_C19_UCH"/>
</dbReference>
<comment type="caution">
    <text evidence="3">The sequence shown here is derived from an EMBL/GenBank/DDBJ whole genome shotgun (WGS) entry which is preliminary data.</text>
</comment>
<feature type="compositionally biased region" description="Low complexity" evidence="1">
    <location>
        <begin position="2553"/>
        <end position="2565"/>
    </location>
</feature>
<dbReference type="PROSITE" id="PS00973">
    <property type="entry name" value="USP_2"/>
    <property type="match status" value="1"/>
</dbReference>
<evidence type="ECO:0000256" key="1">
    <source>
        <dbReference type="SAM" id="MobiDB-lite"/>
    </source>
</evidence>
<dbReference type="GO" id="GO:0005829">
    <property type="term" value="C:cytosol"/>
    <property type="evidence" value="ECO:0007669"/>
    <property type="project" value="TreeGrafter"/>
</dbReference>
<gene>
    <name evidence="3" type="ORF">QBC33DRAFT_590677</name>
</gene>
<evidence type="ECO:0000259" key="2">
    <source>
        <dbReference type="PROSITE" id="PS50235"/>
    </source>
</evidence>
<dbReference type="PROSITE" id="PS50235">
    <property type="entry name" value="USP_3"/>
    <property type="match status" value="1"/>
</dbReference>
<name>A0AAJ0FEP8_9PEZI</name>
<dbReference type="InterPro" id="IPR050164">
    <property type="entry name" value="Peptidase_C19"/>
</dbReference>
<feature type="compositionally biased region" description="Low complexity" evidence="1">
    <location>
        <begin position="83"/>
        <end position="92"/>
    </location>
</feature>
<organism evidence="3 4">
    <name type="scientific">Phialemonium atrogriseum</name>
    <dbReference type="NCBI Taxonomy" id="1093897"/>
    <lineage>
        <taxon>Eukaryota</taxon>
        <taxon>Fungi</taxon>
        <taxon>Dikarya</taxon>
        <taxon>Ascomycota</taxon>
        <taxon>Pezizomycotina</taxon>
        <taxon>Sordariomycetes</taxon>
        <taxon>Sordariomycetidae</taxon>
        <taxon>Cephalothecales</taxon>
        <taxon>Cephalothecaceae</taxon>
        <taxon>Phialemonium</taxon>
    </lineage>
</organism>
<feature type="region of interest" description="Disordered" evidence="1">
    <location>
        <begin position="2542"/>
        <end position="2565"/>
    </location>
</feature>
<dbReference type="CDD" id="cd02659">
    <property type="entry name" value="peptidase_C19C"/>
    <property type="match status" value="1"/>
</dbReference>
<dbReference type="EMBL" id="MU839014">
    <property type="protein sequence ID" value="KAK1765806.1"/>
    <property type="molecule type" value="Genomic_DNA"/>
</dbReference>
<dbReference type="RefSeq" id="XP_060282019.1">
    <property type="nucleotide sequence ID" value="XM_060431621.1"/>
</dbReference>
<dbReference type="Pfam" id="PF00443">
    <property type="entry name" value="UCH"/>
    <property type="match status" value="1"/>
</dbReference>
<evidence type="ECO:0000313" key="3">
    <source>
        <dbReference type="EMBL" id="KAK1765806.1"/>
    </source>
</evidence>
<feature type="domain" description="USP" evidence="2">
    <location>
        <begin position="1631"/>
        <end position="1959"/>
    </location>
</feature>
<proteinExistence type="predicted"/>
<dbReference type="PANTHER" id="PTHR24006:SF827">
    <property type="entry name" value="UBIQUITIN CARBOXYL-TERMINAL HYDROLASE 34"/>
    <property type="match status" value="1"/>
</dbReference>
<dbReference type="InterPro" id="IPR016024">
    <property type="entry name" value="ARM-type_fold"/>
</dbReference>
<dbReference type="FunFam" id="3.90.70.10:FF:000136">
    <property type="entry name" value="Ubiquitin C-terminal hydrolase, putative"/>
    <property type="match status" value="1"/>
</dbReference>
<feature type="compositionally biased region" description="Low complexity" evidence="1">
    <location>
        <begin position="170"/>
        <end position="186"/>
    </location>
</feature>
<dbReference type="SUPFAM" id="SSF54001">
    <property type="entry name" value="Cysteine proteinases"/>
    <property type="match status" value="1"/>
</dbReference>
<dbReference type="Proteomes" id="UP001244011">
    <property type="component" value="Unassembled WGS sequence"/>
</dbReference>